<evidence type="ECO:0000313" key="1">
    <source>
        <dbReference type="EMBL" id="CAI5742690.1"/>
    </source>
</evidence>
<accession>A0AAV0V492</accession>
<evidence type="ECO:0000313" key="2">
    <source>
        <dbReference type="Proteomes" id="UP001162029"/>
    </source>
</evidence>
<keyword evidence="2" id="KW-1185">Reference proteome</keyword>
<organism evidence="1 2">
    <name type="scientific">Peronospora destructor</name>
    <dbReference type="NCBI Taxonomy" id="86335"/>
    <lineage>
        <taxon>Eukaryota</taxon>
        <taxon>Sar</taxon>
        <taxon>Stramenopiles</taxon>
        <taxon>Oomycota</taxon>
        <taxon>Peronosporomycetes</taxon>
        <taxon>Peronosporales</taxon>
        <taxon>Peronosporaceae</taxon>
        <taxon>Peronospora</taxon>
    </lineage>
</organism>
<name>A0AAV0V492_9STRA</name>
<dbReference type="AlphaFoldDB" id="A0AAV0V492"/>
<proteinExistence type="predicted"/>
<dbReference type="Proteomes" id="UP001162029">
    <property type="component" value="Unassembled WGS sequence"/>
</dbReference>
<comment type="caution">
    <text evidence="1">The sequence shown here is derived from an EMBL/GenBank/DDBJ whole genome shotgun (WGS) entry which is preliminary data.</text>
</comment>
<protein>
    <submittedName>
        <fullName evidence="1">Uncharacterized protein</fullName>
    </submittedName>
</protein>
<dbReference type="EMBL" id="CANTFM010001745">
    <property type="protein sequence ID" value="CAI5742690.1"/>
    <property type="molecule type" value="Genomic_DNA"/>
</dbReference>
<sequence>MLVCLDRWQAQGHPPMSRRVVQRVFDVISKQVQQLRKRDDNGTPVRYSNIITRDAWTFERAIVRARTSGLYADVVVLLAQAASRGLTLNTAAYVVSLCVLEEIGEPSAIVACAENMKANGAWEKAVAKDSNVQGILDRALGNLPVEEAKDCVL</sequence>
<reference evidence="1" key="1">
    <citation type="submission" date="2022-12" db="EMBL/GenBank/DDBJ databases">
        <authorList>
            <person name="Webb A."/>
        </authorList>
    </citation>
    <scope>NUCLEOTIDE SEQUENCE</scope>
    <source>
        <strain evidence="1">Pd1</strain>
    </source>
</reference>
<gene>
    <name evidence="1" type="ORF">PDE001_LOCUS8372</name>
</gene>